<feature type="region of interest" description="Disordered" evidence="1">
    <location>
        <begin position="85"/>
        <end position="151"/>
    </location>
</feature>
<protein>
    <submittedName>
        <fullName evidence="2">Uncharacterized protein</fullName>
    </submittedName>
</protein>
<sequence length="198" mass="21418">MPASQNIWGYSLMFGAEHFLCSSSRTAFPHQRIGSAISHLTLMQPRSAGAASVSSVRQSAQPIGAIHSSFAWRCDQCDSSVLPSPSPSCSSMPSMSSQSGASSQPSRQSSSAPPPTALCHGQHHVSIGNTSGAMPSTHREPNANAARGKWGHNQRTLQWLHKQTIRMQFESSRDNFILENDPVRRGYNVTFTLAIAIQ</sequence>
<name>V5BCA2_TRYCR</name>
<accession>V5BCA2</accession>
<evidence type="ECO:0000313" key="3">
    <source>
        <dbReference type="Proteomes" id="UP000017861"/>
    </source>
</evidence>
<feature type="compositionally biased region" description="Low complexity" evidence="1">
    <location>
        <begin position="85"/>
        <end position="111"/>
    </location>
</feature>
<dbReference type="EMBL" id="AYLP01000218">
    <property type="protein sequence ID" value="ESS62018.1"/>
    <property type="molecule type" value="Genomic_DNA"/>
</dbReference>
<organism evidence="2 3">
    <name type="scientific">Trypanosoma cruzi Dm28c</name>
    <dbReference type="NCBI Taxonomy" id="1416333"/>
    <lineage>
        <taxon>Eukaryota</taxon>
        <taxon>Discoba</taxon>
        <taxon>Euglenozoa</taxon>
        <taxon>Kinetoplastea</taxon>
        <taxon>Metakinetoplastina</taxon>
        <taxon>Trypanosomatida</taxon>
        <taxon>Trypanosomatidae</taxon>
        <taxon>Trypanosoma</taxon>
        <taxon>Schizotrypanum</taxon>
    </lineage>
</organism>
<dbReference type="VEuPathDB" id="TriTrypDB:TCDM_10347"/>
<dbReference type="AlphaFoldDB" id="V5BCA2"/>
<reference evidence="2 3" key="1">
    <citation type="journal article" date="2014" name="Genome Announc.">
        <title>Trypanosoma cruzi Clone Dm28c Draft Genome Sequence.</title>
        <authorList>
            <person name="Grisard E.C."/>
            <person name="Teixeira S.M."/>
            <person name="de Almeida L.G."/>
            <person name="Stoco P.H."/>
            <person name="Gerber A.L."/>
            <person name="Talavera-Lopez C."/>
            <person name="Lima O.C."/>
            <person name="Andersson B."/>
            <person name="de Vasconcelos A.T."/>
        </authorList>
    </citation>
    <scope>NUCLEOTIDE SEQUENCE [LARGE SCALE GENOMIC DNA]</scope>
    <source>
        <strain evidence="2 3">Dm28c</strain>
    </source>
</reference>
<gene>
    <name evidence="2" type="ORF">TCDM_10347</name>
</gene>
<comment type="caution">
    <text evidence="2">The sequence shown here is derived from an EMBL/GenBank/DDBJ whole genome shotgun (WGS) entry which is preliminary data.</text>
</comment>
<dbReference type="Proteomes" id="UP000017861">
    <property type="component" value="Unassembled WGS sequence"/>
</dbReference>
<evidence type="ECO:0000256" key="1">
    <source>
        <dbReference type="SAM" id="MobiDB-lite"/>
    </source>
</evidence>
<proteinExistence type="predicted"/>
<evidence type="ECO:0000313" key="2">
    <source>
        <dbReference type="EMBL" id="ESS62018.1"/>
    </source>
</evidence>